<name>A0A7R6D902_9CRUS</name>
<keyword evidence="2" id="KW-0496">Mitochondrion</keyword>
<feature type="transmembrane region" description="Helical" evidence="1">
    <location>
        <begin position="131"/>
        <end position="153"/>
    </location>
</feature>
<dbReference type="EMBL" id="KY310669">
    <property type="protein sequence ID" value="ASV72574.1"/>
    <property type="molecule type" value="Genomic_DNA"/>
</dbReference>
<sequence length="164" mass="19086">MKLFSEVEYLLMFLAMAMMLITDPFSMAVMLLTYCLLMVSVCFSFISSSWYLYIIFMTLVGGLLVIITYVCSFSFNELLLNKLQFSLIMLVFTSVMIMKMPMNKGEMKVFMYTMNNMDLFLNFNSLYSAKMLGFSLFIIIYLFIILLIISNMINIMEGPLRQTN</sequence>
<protein>
    <submittedName>
        <fullName evidence="2">NADH dehydrogenase subunit 6</fullName>
    </submittedName>
</protein>
<feature type="transmembrane region" description="Helical" evidence="1">
    <location>
        <begin position="83"/>
        <end position="102"/>
    </location>
</feature>
<accession>A0A7R6D902</accession>
<evidence type="ECO:0000313" key="2">
    <source>
        <dbReference type="EMBL" id="ASV72574.1"/>
    </source>
</evidence>
<proteinExistence type="predicted"/>
<feature type="transmembrane region" description="Helical" evidence="1">
    <location>
        <begin position="12"/>
        <end position="39"/>
    </location>
</feature>
<feature type="transmembrane region" description="Helical" evidence="1">
    <location>
        <begin position="51"/>
        <end position="71"/>
    </location>
</feature>
<geneLocation type="mitochondrion" evidence="2"/>
<keyword evidence="1" id="KW-1133">Transmembrane helix</keyword>
<keyword evidence="1" id="KW-0812">Transmembrane</keyword>
<organism evidence="2">
    <name type="scientific">Allobathynella sp. JHS-2017</name>
    <dbReference type="NCBI Taxonomy" id="2025385"/>
    <lineage>
        <taxon>Eukaryota</taxon>
        <taxon>Metazoa</taxon>
        <taxon>Ecdysozoa</taxon>
        <taxon>Arthropoda</taxon>
        <taxon>Crustacea</taxon>
        <taxon>Multicrustacea</taxon>
        <taxon>Malacostraca</taxon>
        <taxon>Eumalacostraca</taxon>
        <taxon>Syncarida</taxon>
        <taxon>Bathynellacea</taxon>
        <taxon>Parabathynellidae</taxon>
        <taxon>Allobathynella</taxon>
    </lineage>
</organism>
<evidence type="ECO:0000256" key="1">
    <source>
        <dbReference type="SAM" id="Phobius"/>
    </source>
</evidence>
<reference evidence="2" key="1">
    <citation type="submission" date="2016-12" db="EMBL/GenBank/DDBJ databases">
        <title>A first mitochondrial genomes of three bathynellaceans (Malacostraca: Syncarida: Bathynellacea), and their phylogenetic position in Malacostraca.</title>
        <authorList>
            <person name="Song J.-H."/>
            <person name="Cho J.-L."/>
            <person name="Min G.-S."/>
        </authorList>
    </citation>
    <scope>NUCLEOTIDE SEQUENCE</scope>
    <source>
        <strain evidence="2">A</strain>
    </source>
</reference>
<keyword evidence="1" id="KW-0472">Membrane</keyword>
<gene>
    <name evidence="2" type="primary">nad6</name>
</gene>
<dbReference type="AlphaFoldDB" id="A0A7R6D902"/>